<protein>
    <submittedName>
        <fullName evidence="1">RNA polymerase subunit sigma-70</fullName>
    </submittedName>
</protein>
<dbReference type="SUPFAM" id="SSF88946">
    <property type="entry name" value="Sigma2 domain of RNA polymerase sigma factors"/>
    <property type="match status" value="1"/>
</dbReference>
<evidence type="ECO:0000313" key="1">
    <source>
        <dbReference type="EMBL" id="HIV37560.1"/>
    </source>
</evidence>
<proteinExistence type="predicted"/>
<comment type="caution">
    <text evidence="1">The sequence shown here is derived from an EMBL/GenBank/DDBJ whole genome shotgun (WGS) entry which is preliminary data.</text>
</comment>
<organism evidence="1 2">
    <name type="scientific">Candidatus Blautia stercorigallinarum</name>
    <dbReference type="NCBI Taxonomy" id="2838501"/>
    <lineage>
        <taxon>Bacteria</taxon>
        <taxon>Bacillati</taxon>
        <taxon>Bacillota</taxon>
        <taxon>Clostridia</taxon>
        <taxon>Lachnospirales</taxon>
        <taxon>Lachnospiraceae</taxon>
        <taxon>Blautia</taxon>
    </lineage>
</organism>
<sequence>MDINEFQNKLKDIQTLALNNGKQVRADLVEKFFGEEGMDQDKLQKVYDYLEVQGIHVTGRKEEESRKQEEAVSVRKKRESVPLTSEEEEYLRDYLKTFGFEDNLLDRQELLRRCAAGEAFARESLIRTCQRELTDIAREMNCEEVLFADLLGEANMAFLSALDTLEGVQEENLEESLWREVSRLMEMFLEEQTQQKKEDHFLVEKVQNLEEKLKTITEDGNIKYTIEELSAFLDMDTEEMEAILRLTGDNAGKSGPSK</sequence>
<accession>A0A9D1TE72</accession>
<reference evidence="1" key="1">
    <citation type="journal article" date="2021" name="PeerJ">
        <title>Extensive microbial diversity within the chicken gut microbiome revealed by metagenomics and culture.</title>
        <authorList>
            <person name="Gilroy R."/>
            <person name="Ravi A."/>
            <person name="Getino M."/>
            <person name="Pursley I."/>
            <person name="Horton D.L."/>
            <person name="Alikhan N.F."/>
            <person name="Baker D."/>
            <person name="Gharbi K."/>
            <person name="Hall N."/>
            <person name="Watson M."/>
            <person name="Adriaenssens E.M."/>
            <person name="Foster-Nyarko E."/>
            <person name="Jarju S."/>
            <person name="Secka A."/>
            <person name="Antonio M."/>
            <person name="Oren A."/>
            <person name="Chaudhuri R.R."/>
            <person name="La Ragione R."/>
            <person name="Hildebrand F."/>
            <person name="Pallen M.J."/>
        </authorList>
    </citation>
    <scope>NUCLEOTIDE SEQUENCE</scope>
    <source>
        <strain evidence="1">CHK195-9823</strain>
    </source>
</reference>
<dbReference type="Proteomes" id="UP000886814">
    <property type="component" value="Unassembled WGS sequence"/>
</dbReference>
<name>A0A9D1TE72_9FIRM</name>
<gene>
    <name evidence="1" type="ORF">H9747_00940</name>
</gene>
<reference evidence="1" key="2">
    <citation type="submission" date="2021-04" db="EMBL/GenBank/DDBJ databases">
        <authorList>
            <person name="Gilroy R."/>
        </authorList>
    </citation>
    <scope>NUCLEOTIDE SEQUENCE</scope>
    <source>
        <strain evidence="1">CHK195-9823</strain>
    </source>
</reference>
<dbReference type="GO" id="GO:0003700">
    <property type="term" value="F:DNA-binding transcription factor activity"/>
    <property type="evidence" value="ECO:0007669"/>
    <property type="project" value="InterPro"/>
</dbReference>
<dbReference type="EMBL" id="DXIQ01000005">
    <property type="protein sequence ID" value="HIV37560.1"/>
    <property type="molecule type" value="Genomic_DNA"/>
</dbReference>
<dbReference type="GO" id="GO:0006352">
    <property type="term" value="P:DNA-templated transcription initiation"/>
    <property type="evidence" value="ECO:0007669"/>
    <property type="project" value="InterPro"/>
</dbReference>
<dbReference type="InterPro" id="IPR013325">
    <property type="entry name" value="RNA_pol_sigma_r2"/>
</dbReference>
<dbReference type="AlphaFoldDB" id="A0A9D1TE72"/>
<evidence type="ECO:0000313" key="2">
    <source>
        <dbReference type="Proteomes" id="UP000886814"/>
    </source>
</evidence>